<keyword evidence="4" id="KW-1185">Reference proteome</keyword>
<feature type="compositionally biased region" description="Polar residues" evidence="1">
    <location>
        <begin position="12"/>
        <end position="22"/>
    </location>
</feature>
<evidence type="ECO:0000313" key="3">
    <source>
        <dbReference type="EMBL" id="SDF45417.1"/>
    </source>
</evidence>
<evidence type="ECO:0000256" key="1">
    <source>
        <dbReference type="SAM" id="MobiDB-lite"/>
    </source>
</evidence>
<proteinExistence type="predicted"/>
<dbReference type="Pfam" id="PF23438">
    <property type="entry name" value="DUF7123"/>
    <property type="match status" value="1"/>
</dbReference>
<gene>
    <name evidence="3" type="ORF">SAMN05216218_106192</name>
</gene>
<evidence type="ECO:0000259" key="2">
    <source>
        <dbReference type="Pfam" id="PF23438"/>
    </source>
</evidence>
<dbReference type="AlphaFoldDB" id="A0A1G7L7B4"/>
<dbReference type="InterPro" id="IPR055547">
    <property type="entry name" value="DUF7123"/>
</dbReference>
<feature type="compositionally biased region" description="Basic and acidic residues" evidence="1">
    <location>
        <begin position="1"/>
        <end position="11"/>
    </location>
</feature>
<dbReference type="EMBL" id="FNBK01000006">
    <property type="protein sequence ID" value="SDF45417.1"/>
    <property type="molecule type" value="Genomic_DNA"/>
</dbReference>
<accession>A0A1G7L7B4</accession>
<protein>
    <recommendedName>
        <fullName evidence="2">DUF7123 domain-containing protein</fullName>
    </recommendedName>
</protein>
<reference evidence="4" key="1">
    <citation type="submission" date="2016-10" db="EMBL/GenBank/DDBJ databases">
        <authorList>
            <person name="Varghese N."/>
            <person name="Submissions S."/>
        </authorList>
    </citation>
    <scope>NUCLEOTIDE SEQUENCE [LARGE SCALE GENOMIC DNA]</scope>
    <source>
        <strain evidence="4">IBRC-M 10760</strain>
    </source>
</reference>
<name>A0A1G7L7B4_9EURY</name>
<feature type="domain" description="DUF7123" evidence="2">
    <location>
        <begin position="14"/>
        <end position="95"/>
    </location>
</feature>
<dbReference type="STRING" id="660518.SAMN05216218_106192"/>
<evidence type="ECO:0000313" key="4">
    <source>
        <dbReference type="Proteomes" id="UP000199076"/>
    </source>
</evidence>
<feature type="region of interest" description="Disordered" evidence="1">
    <location>
        <begin position="1"/>
        <end position="30"/>
    </location>
</feature>
<organism evidence="3 4">
    <name type="scientific">Halorientalis regularis</name>
    <dbReference type="NCBI Taxonomy" id="660518"/>
    <lineage>
        <taxon>Archaea</taxon>
        <taxon>Methanobacteriati</taxon>
        <taxon>Methanobacteriota</taxon>
        <taxon>Stenosarchaea group</taxon>
        <taxon>Halobacteria</taxon>
        <taxon>Halobacteriales</taxon>
        <taxon>Haloarculaceae</taxon>
        <taxon>Halorientalis</taxon>
    </lineage>
</organism>
<dbReference type="Proteomes" id="UP000199076">
    <property type="component" value="Unassembled WGS sequence"/>
</dbReference>
<sequence length="97" mass="10988">MWSWSEGRDEVSQMSATTQPSTTDDETASKEERLKAFLSRKAEDGELYFKSKFIADEVGLSPKEIGALMVKLKDSASELEIEKWSYTSATTWRIESV</sequence>